<evidence type="ECO:0000256" key="3">
    <source>
        <dbReference type="ARBA" id="ARBA00022839"/>
    </source>
</evidence>
<dbReference type="SMART" id="SM00479">
    <property type="entry name" value="EXOIII"/>
    <property type="match status" value="1"/>
</dbReference>
<dbReference type="InterPro" id="IPR047021">
    <property type="entry name" value="REXO1/3/4-like"/>
</dbReference>
<dbReference type="RefSeq" id="XP_001272456.1">
    <property type="nucleotide sequence ID" value="XM_001272455.1"/>
</dbReference>
<feature type="compositionally biased region" description="Basic and acidic residues" evidence="4">
    <location>
        <begin position="1"/>
        <end position="17"/>
    </location>
</feature>
<reference evidence="6 7" key="1">
    <citation type="journal article" date="2008" name="PLoS Genet.">
        <title>Genomic islands in the pathogenic filamentous fungus Aspergillus fumigatus.</title>
        <authorList>
            <person name="Fedorova N.D."/>
            <person name="Khaldi N."/>
            <person name="Joardar V.S."/>
            <person name="Maiti R."/>
            <person name="Amedeo P."/>
            <person name="Anderson M.J."/>
            <person name="Crabtree J."/>
            <person name="Silva J.C."/>
            <person name="Badger J.H."/>
            <person name="Albarraq A."/>
            <person name="Angiuoli S."/>
            <person name="Bussey H."/>
            <person name="Bowyer P."/>
            <person name="Cotty P.J."/>
            <person name="Dyer P.S."/>
            <person name="Egan A."/>
            <person name="Galens K."/>
            <person name="Fraser-Liggett C.M."/>
            <person name="Haas B.J."/>
            <person name="Inman J.M."/>
            <person name="Kent R."/>
            <person name="Lemieux S."/>
            <person name="Malavazi I."/>
            <person name="Orvis J."/>
            <person name="Roemer T."/>
            <person name="Ronning C.M."/>
            <person name="Sundaram J.P."/>
            <person name="Sutton G."/>
            <person name="Turner G."/>
            <person name="Venter J.C."/>
            <person name="White O.R."/>
            <person name="Whitty B.R."/>
            <person name="Youngman P."/>
            <person name="Wolfe K.H."/>
            <person name="Goldman G.H."/>
            <person name="Wortman J.R."/>
            <person name="Jiang B."/>
            <person name="Denning D.W."/>
            <person name="Nierman W.C."/>
        </authorList>
    </citation>
    <scope>NUCLEOTIDE SEQUENCE [LARGE SCALE GENOMIC DNA]</scope>
    <source>
        <strain evidence="7">ATCC 1007 / CBS 513.65 / DSM 816 / NCTC 3887 / NRRL 1</strain>
    </source>
</reference>
<protein>
    <submittedName>
        <fullName evidence="6">RNA exonuclease, putative</fullName>
    </submittedName>
</protein>
<dbReference type="Proteomes" id="UP000006701">
    <property type="component" value="Unassembled WGS sequence"/>
</dbReference>
<feature type="domain" description="Exonuclease" evidence="5">
    <location>
        <begin position="215"/>
        <end position="384"/>
    </location>
</feature>
<dbReference type="STRING" id="344612.A1CGF0"/>
<dbReference type="EMBL" id="DS027053">
    <property type="protein sequence ID" value="EAW11030.1"/>
    <property type="molecule type" value="Genomic_DNA"/>
</dbReference>
<dbReference type="GO" id="GO:0003676">
    <property type="term" value="F:nucleic acid binding"/>
    <property type="evidence" value="ECO:0007669"/>
    <property type="project" value="InterPro"/>
</dbReference>
<evidence type="ECO:0000313" key="7">
    <source>
        <dbReference type="Proteomes" id="UP000006701"/>
    </source>
</evidence>
<proteinExistence type="predicted"/>
<gene>
    <name evidence="6" type="ORF">ACLA_066660</name>
</gene>
<keyword evidence="2" id="KW-0378">Hydrolase</keyword>
<keyword evidence="7" id="KW-1185">Reference proteome</keyword>
<feature type="compositionally biased region" description="Polar residues" evidence="4">
    <location>
        <begin position="413"/>
        <end position="424"/>
    </location>
</feature>
<evidence type="ECO:0000256" key="2">
    <source>
        <dbReference type="ARBA" id="ARBA00022801"/>
    </source>
</evidence>
<dbReference type="Gene3D" id="3.30.420.10">
    <property type="entry name" value="Ribonuclease H-like superfamily/Ribonuclease H"/>
    <property type="match status" value="1"/>
</dbReference>
<dbReference type="HOGENOM" id="CLU_644194_0_0_1"/>
<dbReference type="InterPro" id="IPR013520">
    <property type="entry name" value="Ribonucl_H"/>
</dbReference>
<dbReference type="InterPro" id="IPR036397">
    <property type="entry name" value="RNaseH_sf"/>
</dbReference>
<dbReference type="InterPro" id="IPR012337">
    <property type="entry name" value="RNaseH-like_sf"/>
</dbReference>
<name>A1CGF0_ASPCL</name>
<dbReference type="GO" id="GO:0006364">
    <property type="term" value="P:rRNA processing"/>
    <property type="evidence" value="ECO:0007669"/>
    <property type="project" value="TreeGrafter"/>
</dbReference>
<dbReference type="CDD" id="cd06137">
    <property type="entry name" value="DEDDh_RNase"/>
    <property type="match status" value="1"/>
</dbReference>
<feature type="compositionally biased region" description="Polar residues" evidence="4">
    <location>
        <begin position="23"/>
        <end position="44"/>
    </location>
</feature>
<evidence type="ECO:0000256" key="1">
    <source>
        <dbReference type="ARBA" id="ARBA00022722"/>
    </source>
</evidence>
<dbReference type="GO" id="GO:0000027">
    <property type="term" value="P:ribosomal large subunit assembly"/>
    <property type="evidence" value="ECO:0007669"/>
    <property type="project" value="TreeGrafter"/>
</dbReference>
<keyword evidence="3 6" id="KW-0269">Exonuclease</keyword>
<feature type="region of interest" description="Disordered" evidence="4">
    <location>
        <begin position="391"/>
        <end position="424"/>
    </location>
</feature>
<dbReference type="VEuPathDB" id="FungiDB:ACLA_066660"/>
<keyword evidence="1" id="KW-0540">Nuclease</keyword>
<dbReference type="OrthoDB" id="16516at2759"/>
<sequence length="424" mass="48209">MDNRARFELPYRPKTEAKASVNEIKQASEGTSNSREAPSAQQTRYYGGRARKAPSKNNPGYMKKPRNNPHVTSNPGKSPEKIKAPPAEWLDLPAPLHNKVLENLKQLCHDPDTLVRSGYKVREMTQEDLDGYAKCVNCGFRKRVLDTKSNKRCVFHPMKKIVQNKQYQFPCCGKRQPCSSLPAHEYGPIPQFQLENWKEYKLTPKQTIGAGVPRKAVALDCEMIEVEGGCAEVAQLCAVDILTGEVIVEIYVLPTKPVTDWRTPWSGLSPRLMETMREAGKTVNGWESARDELWQQIDADTILVGHSLQHDLDIMRMVHLNVIDTAVFSKEAVAADCKQTWGLKRLCKQMFDRDIQQSRSGHDCVEDVIATREVLLWCVWHPDQFQDWAESQRVEMKESNASSKWKQNESAKNHQQPSKGPNQN</sequence>
<dbReference type="AlphaFoldDB" id="A1CGF0"/>
<dbReference type="PANTHER" id="PTHR12801">
    <property type="entry name" value="RNA EXONUCLEASE REXO1 / RECO3 FAMILY MEMBER-RELATED"/>
    <property type="match status" value="1"/>
</dbReference>
<evidence type="ECO:0000313" key="6">
    <source>
        <dbReference type="EMBL" id="EAW11030.1"/>
    </source>
</evidence>
<dbReference type="eggNOG" id="KOG2248">
    <property type="taxonomic scope" value="Eukaryota"/>
</dbReference>
<feature type="region of interest" description="Disordered" evidence="4">
    <location>
        <begin position="1"/>
        <end position="84"/>
    </location>
</feature>
<dbReference type="GO" id="GO:0004527">
    <property type="term" value="F:exonuclease activity"/>
    <property type="evidence" value="ECO:0007669"/>
    <property type="project" value="UniProtKB-KW"/>
</dbReference>
<evidence type="ECO:0000259" key="5">
    <source>
        <dbReference type="SMART" id="SM00479"/>
    </source>
</evidence>
<dbReference type="GeneID" id="4704463"/>
<evidence type="ECO:0000256" key="4">
    <source>
        <dbReference type="SAM" id="MobiDB-lite"/>
    </source>
</evidence>
<dbReference type="OMA" id="DWRTPWS"/>
<dbReference type="PANTHER" id="PTHR12801:SF114">
    <property type="entry name" value="EXONUCLEASE, PUTATIVE (AFU_ORTHOLOGUE AFUA_7G00870)-RELATED"/>
    <property type="match status" value="1"/>
</dbReference>
<dbReference type="GO" id="GO:0005634">
    <property type="term" value="C:nucleus"/>
    <property type="evidence" value="ECO:0007669"/>
    <property type="project" value="TreeGrafter"/>
</dbReference>
<organism evidence="6 7">
    <name type="scientific">Aspergillus clavatus (strain ATCC 1007 / CBS 513.65 / DSM 816 / NCTC 3887 / NRRL 1 / QM 1276 / 107)</name>
    <dbReference type="NCBI Taxonomy" id="344612"/>
    <lineage>
        <taxon>Eukaryota</taxon>
        <taxon>Fungi</taxon>
        <taxon>Dikarya</taxon>
        <taxon>Ascomycota</taxon>
        <taxon>Pezizomycotina</taxon>
        <taxon>Eurotiomycetes</taxon>
        <taxon>Eurotiomycetidae</taxon>
        <taxon>Eurotiales</taxon>
        <taxon>Aspergillaceae</taxon>
        <taxon>Aspergillus</taxon>
        <taxon>Aspergillus subgen. Fumigati</taxon>
    </lineage>
</organism>
<dbReference type="KEGG" id="act:ACLA_066660"/>
<accession>A1CGF0</accession>
<dbReference type="SUPFAM" id="SSF53098">
    <property type="entry name" value="Ribonuclease H-like"/>
    <property type="match status" value="1"/>
</dbReference>